<evidence type="ECO:0000256" key="1">
    <source>
        <dbReference type="PROSITE-ProRule" id="PRU00023"/>
    </source>
</evidence>
<feature type="region of interest" description="Disordered" evidence="2">
    <location>
        <begin position="484"/>
        <end position="512"/>
    </location>
</feature>
<dbReference type="Gene3D" id="2.60.40.150">
    <property type="entry name" value="C2 domain"/>
    <property type="match status" value="1"/>
</dbReference>
<dbReference type="Pfam" id="PF00168">
    <property type="entry name" value="C2"/>
    <property type="match status" value="1"/>
</dbReference>
<dbReference type="CDD" id="cd00030">
    <property type="entry name" value="C2"/>
    <property type="match status" value="1"/>
</dbReference>
<proteinExistence type="predicted"/>
<feature type="repeat" description="ANK" evidence="1">
    <location>
        <begin position="658"/>
        <end position="679"/>
    </location>
</feature>
<reference evidence="4 5" key="1">
    <citation type="submission" date="2015-07" db="EMBL/GenBank/DDBJ databases">
        <title>High-quality genome of monoxenous trypanosomatid Leptomonas pyrrhocoris.</title>
        <authorList>
            <person name="Flegontov P."/>
            <person name="Butenko A."/>
            <person name="Firsov S."/>
            <person name="Vlcek C."/>
            <person name="Logacheva M.D."/>
            <person name="Field M."/>
            <person name="Filatov D."/>
            <person name="Flegontova O."/>
            <person name="Gerasimov E."/>
            <person name="Jackson A.P."/>
            <person name="Kelly S."/>
            <person name="Opperdoes F."/>
            <person name="O'Reilly A."/>
            <person name="Votypka J."/>
            <person name="Yurchenko V."/>
            <person name="Lukes J."/>
        </authorList>
    </citation>
    <scope>NUCLEOTIDE SEQUENCE [LARGE SCALE GENOMIC DNA]</scope>
    <source>
        <strain evidence="4">H10</strain>
    </source>
</reference>
<sequence length="741" mass="74766">MQNSVIKLTIEKAEALLALNPGGTSNPYITATIGAQSVTTPVQNKTVNPVFNATFTFTDCPLPSIVTLRAFNKIQYVDVEDPLGTATVTLFDVQPEETTKTVQLSHGGNAALAQRAPNGCGSVQIRYTVTPMPEAATAEHPPMLVSKNASVTSAGGASTPMPVPAAINIDASAPAAMPVAISPKDSRISTPRSGARSTSTANLVASNPSVTNPAATTPMLRPVEVSGSAPLGSGGAGAAAAVVPVYSSSAAFGGIGGQNSQLTPPSLTPAKPPAVSTFLVPQVAPPPPATTGMNMSLNTAPNNGYTSYAVPGVRIPAPVAELDAAAAAAAPVAVSAESYYANNSACQPASTPLPAVNAPSPNSASMLPVAPSAVAAVRFASLQETTNAATSFDAQYSAKALQSASASSLFTAAAQAPLLLPQQKFLSVPPNIHGTPLSNVQSREGSRLPSAAQLPPPSVAVAGGAFPAQALPAALEAGANPVAVAPRTPPLSSSTSNSRRSTPSTLSSHGRPTLFSAAAGAAAEFPAQASLNAPGGQGMRRGVAPVPATAGVPLQQQHRPNVGGSAFPSPPHRTRFSVPSTSASAPAAALDGTRSPKRRSPKNEAPSDAAVPSAEALYADPDYLFEAAASGMDEAIFRQLRDVDPYLTNGFLTCLDYSGRSLLHIAAWNGQLRVMQILLAPEPAAPMIDLRALVAAKSGNTILARRGLQRAGGGGAVVALLAPVGRSAAAVDAQRTRHDGG</sequence>
<dbReference type="RefSeq" id="XP_015662117.1">
    <property type="nucleotide sequence ID" value="XM_015798639.1"/>
</dbReference>
<comment type="caution">
    <text evidence="4">The sequence shown here is derived from an EMBL/GenBank/DDBJ whole genome shotgun (WGS) entry which is preliminary data.</text>
</comment>
<evidence type="ECO:0000313" key="4">
    <source>
        <dbReference type="EMBL" id="KPA83678.1"/>
    </source>
</evidence>
<feature type="domain" description="C2" evidence="3">
    <location>
        <begin position="1"/>
        <end position="106"/>
    </location>
</feature>
<keyword evidence="1" id="KW-0040">ANK repeat</keyword>
<feature type="region of interest" description="Disordered" evidence="2">
    <location>
        <begin position="182"/>
        <end position="216"/>
    </location>
</feature>
<dbReference type="VEuPathDB" id="TriTrypDB:LpyrH10_03_0870"/>
<evidence type="ECO:0000313" key="5">
    <source>
        <dbReference type="Proteomes" id="UP000037923"/>
    </source>
</evidence>
<protein>
    <recommendedName>
        <fullName evidence="3">C2 domain-containing protein</fullName>
    </recommendedName>
</protein>
<keyword evidence="5" id="KW-1185">Reference proteome</keyword>
<feature type="region of interest" description="Disordered" evidence="2">
    <location>
        <begin position="436"/>
        <end position="455"/>
    </location>
</feature>
<feature type="region of interest" description="Disordered" evidence="2">
    <location>
        <begin position="553"/>
        <end position="612"/>
    </location>
</feature>
<dbReference type="PROSITE" id="PS50297">
    <property type="entry name" value="ANK_REP_REGION"/>
    <property type="match status" value="1"/>
</dbReference>
<accession>A0A0N0VGQ5</accession>
<dbReference type="SMART" id="SM00239">
    <property type="entry name" value="C2"/>
    <property type="match status" value="1"/>
</dbReference>
<organism evidence="4 5">
    <name type="scientific">Leptomonas pyrrhocoris</name>
    <name type="common">Firebug parasite</name>
    <dbReference type="NCBI Taxonomy" id="157538"/>
    <lineage>
        <taxon>Eukaryota</taxon>
        <taxon>Discoba</taxon>
        <taxon>Euglenozoa</taxon>
        <taxon>Kinetoplastea</taxon>
        <taxon>Metakinetoplastina</taxon>
        <taxon>Trypanosomatida</taxon>
        <taxon>Trypanosomatidae</taxon>
        <taxon>Leishmaniinae</taxon>
        <taxon>Leptomonas</taxon>
    </lineage>
</organism>
<dbReference type="PROSITE" id="PS50088">
    <property type="entry name" value="ANK_REPEAT"/>
    <property type="match status" value="1"/>
</dbReference>
<dbReference type="InterPro" id="IPR035892">
    <property type="entry name" value="C2_domain_sf"/>
</dbReference>
<feature type="compositionally biased region" description="Low complexity" evidence="2">
    <location>
        <begin position="490"/>
        <end position="508"/>
    </location>
</feature>
<dbReference type="InterPro" id="IPR000008">
    <property type="entry name" value="C2_dom"/>
</dbReference>
<name>A0A0N0VGQ5_LEPPY</name>
<dbReference type="AlphaFoldDB" id="A0A0N0VGQ5"/>
<dbReference type="PROSITE" id="PS50004">
    <property type="entry name" value="C2"/>
    <property type="match status" value="1"/>
</dbReference>
<dbReference type="Proteomes" id="UP000037923">
    <property type="component" value="Unassembled WGS sequence"/>
</dbReference>
<dbReference type="InterPro" id="IPR002110">
    <property type="entry name" value="Ankyrin_rpt"/>
</dbReference>
<gene>
    <name evidence="4" type="ORF">ABB37_01936</name>
</gene>
<evidence type="ECO:0000256" key="2">
    <source>
        <dbReference type="SAM" id="MobiDB-lite"/>
    </source>
</evidence>
<dbReference type="SUPFAM" id="SSF49562">
    <property type="entry name" value="C2 domain (Calcium/lipid-binding domain, CaLB)"/>
    <property type="match status" value="1"/>
</dbReference>
<dbReference type="OrthoDB" id="5314041at2759"/>
<feature type="compositionally biased region" description="Polar residues" evidence="2">
    <location>
        <begin position="188"/>
        <end position="215"/>
    </location>
</feature>
<feature type="compositionally biased region" description="Low complexity" evidence="2">
    <location>
        <begin position="577"/>
        <end position="589"/>
    </location>
</feature>
<dbReference type="GeneID" id="26902231"/>
<dbReference type="PANTHER" id="PTHR39666:SF5">
    <property type="entry name" value="C2 DOMAIN-CONTAINING PROTEIN"/>
    <property type="match status" value="1"/>
</dbReference>
<dbReference type="EMBL" id="LGTL01000003">
    <property type="protein sequence ID" value="KPA83678.1"/>
    <property type="molecule type" value="Genomic_DNA"/>
</dbReference>
<evidence type="ECO:0000259" key="3">
    <source>
        <dbReference type="PROSITE" id="PS50004"/>
    </source>
</evidence>
<dbReference type="OMA" id="WNGQLRV"/>
<dbReference type="PANTHER" id="PTHR39666">
    <property type="entry name" value="RANBP2-TYPE DOMAIN-CONTAINING PROTEIN"/>
    <property type="match status" value="1"/>
</dbReference>